<accession>A0A375CMV6</accession>
<name>A0A375CMV6_9BURK</name>
<comment type="caution">
    <text evidence="1">The sequence shown here is derived from an EMBL/GenBank/DDBJ whole genome shotgun (WGS) entry which is preliminary data.</text>
</comment>
<evidence type="ECO:0000313" key="3">
    <source>
        <dbReference type="Proteomes" id="UP000257016"/>
    </source>
</evidence>
<dbReference type="Proteomes" id="UP000257016">
    <property type="component" value="Unassembled WGS sequence"/>
</dbReference>
<sequence>MWLPRSGASGQALSIAGIKEPGIFGVMEPGGVAWIGLERGLKNGADGGMPQCLGQVALAGTARSGDQDAGLLLNVAAGGQVIDSRPVQVWQAVEVEALQGLLPAEAGAAHALAEFLLVPASQFVVDKQGEEVGVGQLTLDGFAIAYFQRVENARQAQLLEGGGEFGDRIHGIQ</sequence>
<geneLocation type="plasmid" evidence="3">
    <name>cbm2586_p</name>
</geneLocation>
<dbReference type="EMBL" id="OFSN01000043">
    <property type="protein sequence ID" value="SOY77818.1"/>
    <property type="molecule type" value="Genomic_DNA"/>
</dbReference>
<dbReference type="AlphaFoldDB" id="A0A375CMV6"/>
<evidence type="ECO:0000313" key="2">
    <source>
        <dbReference type="EMBL" id="SOY77818.1"/>
    </source>
</evidence>
<organism evidence="1">
    <name type="scientific">Cupriavidus taiwanensis</name>
    <dbReference type="NCBI Taxonomy" id="164546"/>
    <lineage>
        <taxon>Bacteria</taxon>
        <taxon>Pseudomonadati</taxon>
        <taxon>Pseudomonadota</taxon>
        <taxon>Betaproteobacteria</taxon>
        <taxon>Burkholderiales</taxon>
        <taxon>Burkholderiaceae</taxon>
        <taxon>Cupriavidus</taxon>
    </lineage>
</organism>
<protein>
    <submittedName>
        <fullName evidence="1">Uncharacterized protein</fullName>
    </submittedName>
</protein>
<proteinExistence type="predicted"/>
<evidence type="ECO:0000313" key="1">
    <source>
        <dbReference type="EMBL" id="SOY75845.1"/>
    </source>
</evidence>
<gene>
    <name evidence="2" type="ORF">CBM2586_P230006</name>
    <name evidence="1" type="ORF">CBM2589_P230005</name>
</gene>
<dbReference type="Proteomes" id="UP000256297">
    <property type="component" value="Plasmid CBM2589_p"/>
</dbReference>
<dbReference type="EMBL" id="OFSP01000055">
    <property type="protein sequence ID" value="SOY75845.1"/>
    <property type="molecule type" value="Genomic_DNA"/>
</dbReference>
<reference evidence="1 3" key="1">
    <citation type="submission" date="2018-01" db="EMBL/GenBank/DDBJ databases">
        <authorList>
            <person name="Clerissi C."/>
        </authorList>
    </citation>
    <scope>NUCLEOTIDE SEQUENCE</scope>
    <source>
        <strain evidence="2">Cupriavidus taiwanensis LMG 19430</strain>
        <strain evidence="1">Cupriavidus taiwanensis STM 3521</strain>
        <plasmid evidence="3">cbm2586_p</plasmid>
    </source>
</reference>